<feature type="domain" description="PH" evidence="5">
    <location>
        <begin position="236"/>
        <end position="363"/>
    </location>
</feature>
<sequence length="1149" mass="135405">MENNSGTKSNPNEELQKALGIAGYIKKKSPNILKGFQKRYFIISEQEETYLFAWFLTQEDRKPQGNLDFSQFLSIKKIGERNFAIQYPGREFEFKVKSGEIRDNWVKNLQIIMDNVENKNPQKLQRTASSGNYGDWKKFTDRSLSSISFDKEVKMMNEGGKRGSIRQSSVNTIQLQKRMSSDSEEIGSVLGAKKNQSEEVSIVKREGKLVPVEEVYEQIGLKKYMDQFGNQEFAKNRAIYGYLYKRSKGKIKYFMTRFFLLVSSKSLNPHYCDEELLDVKDLPHWLELDTLYYYKIKNKDEIGEPKGQINMKDCIEIFEKDMSTSKEQGFTFRINCGDRIFHVMVESSYDRKNWITALRKSVETSKEMNSGISVVKNIDKICQIYDYKDLEEKETDQEEKKKKLKEKIKADYILLACLAKTPKRQDIIKEYIDYLHSEILCDDISNYWDKNYEALSANEMVILADWLLSYSEKLKQFFKDERLRQGALMLFKTYRMQTVQGSKEVIDGIIGYEKTNTEHQSNDQGLVTSTAPLDLFKIVNTGYDILRSQCRYKESGICLAEQARELIEYYQDSLSDILFECDLVLTQEICICNNIIQFTNLIDQLQQKLEKDCQLSKEECTEYLDGGSLKQQFIRLSDESHCLVFNHLFSKISSYFQKKNFLEVNLEDVLQKILEEAAPQVRKLHDRFARKIWKDFLGYLSLIYFQSMICSCLKSKPDHLKEFKQKIVEDCDFLREFFEDFLFESVLNKCLETFVNMKLFLQARESEQVVTYCIKLRESFGSSFTMKTLKTLMQIRHDLEKSEIMSFLEQCQEEMDKYNQEHEQDNKEEQSQNFMELGNVKLEGGNENENGGGNQGQNQENQENQDQMVINIDSNRFVRKKTITSRNRGASGAVKNLFAGLIKNINNKEAEQKRQKEEEQYFEQGYLEKKKRAKVFIKHYYRVKNGFFYEYQNERSQYCDQKIEMAKIEKEILSVENKRTFTIVFENVKKKVESIKFRAESVQQRDTWVASLKHYINLVLNPQLNAPSQKVIELDSLKPFLKDHFEIKRKQREMEAKLERERKMKELIEQKELKDKQRNQKQGEILQFEISQGKNKNTSKTARQQSTFKINLEEQEEVKEEGEQISCLYRGDMRVNYKVIEFTVLLLFQ</sequence>
<comment type="caution">
    <text evidence="6">The sequence shown here is derived from an EMBL/GenBank/DDBJ whole genome shotgun (WGS) entry which is preliminary data.</text>
</comment>
<dbReference type="GO" id="GO:0007032">
    <property type="term" value="P:endosome organization"/>
    <property type="evidence" value="ECO:0007669"/>
    <property type="project" value="TreeGrafter"/>
</dbReference>
<dbReference type="Gene3D" id="2.30.29.30">
    <property type="entry name" value="Pleckstrin-homology domain (PH domain)/Phosphotyrosine-binding domain (PTB)"/>
    <property type="match status" value="3"/>
</dbReference>
<reference evidence="6 7" key="1">
    <citation type="journal article" date="2015" name="Sci. Rep.">
        <title>Genome of the facultative scuticociliatosis pathogen Pseudocohnilembus persalinus provides insight into its virulence through horizontal gene transfer.</title>
        <authorList>
            <person name="Xiong J."/>
            <person name="Wang G."/>
            <person name="Cheng J."/>
            <person name="Tian M."/>
            <person name="Pan X."/>
            <person name="Warren A."/>
            <person name="Jiang C."/>
            <person name="Yuan D."/>
            <person name="Miao W."/>
        </authorList>
    </citation>
    <scope>NUCLEOTIDE SEQUENCE [LARGE SCALE GENOMIC DNA]</scope>
    <source>
        <strain evidence="6">36N120E</strain>
    </source>
</reference>
<dbReference type="GO" id="GO:0042147">
    <property type="term" value="P:retrograde transport, endosome to Golgi"/>
    <property type="evidence" value="ECO:0007669"/>
    <property type="project" value="TreeGrafter"/>
</dbReference>
<dbReference type="GO" id="GO:0001881">
    <property type="term" value="P:receptor recycling"/>
    <property type="evidence" value="ECO:0007669"/>
    <property type="project" value="TreeGrafter"/>
</dbReference>
<dbReference type="InterPro" id="IPR042532">
    <property type="entry name" value="EXOC3/Sec6_C"/>
</dbReference>
<organism evidence="6 7">
    <name type="scientific">Pseudocohnilembus persalinus</name>
    <name type="common">Ciliate</name>
    <dbReference type="NCBI Taxonomy" id="266149"/>
    <lineage>
        <taxon>Eukaryota</taxon>
        <taxon>Sar</taxon>
        <taxon>Alveolata</taxon>
        <taxon>Ciliophora</taxon>
        <taxon>Intramacronucleata</taxon>
        <taxon>Oligohymenophorea</taxon>
        <taxon>Scuticociliatia</taxon>
        <taxon>Philasterida</taxon>
        <taxon>Pseudocohnilembidae</taxon>
        <taxon>Pseudocohnilembus</taxon>
    </lineage>
</organism>
<feature type="domain" description="PH" evidence="5">
    <location>
        <begin position="920"/>
        <end position="1017"/>
    </location>
</feature>
<dbReference type="PANTHER" id="PTHR22902">
    <property type="entry name" value="SESQUIPEDALIAN"/>
    <property type="match status" value="1"/>
</dbReference>
<evidence type="ECO:0000256" key="1">
    <source>
        <dbReference type="ARBA" id="ARBA00009447"/>
    </source>
</evidence>
<dbReference type="AlphaFoldDB" id="A0A0V0QN31"/>
<dbReference type="GO" id="GO:0005829">
    <property type="term" value="C:cytosol"/>
    <property type="evidence" value="ECO:0007669"/>
    <property type="project" value="GOC"/>
</dbReference>
<dbReference type="GO" id="GO:0005802">
    <property type="term" value="C:trans-Golgi network"/>
    <property type="evidence" value="ECO:0007669"/>
    <property type="project" value="TreeGrafter"/>
</dbReference>
<keyword evidence="3" id="KW-0175">Coiled coil</keyword>
<dbReference type="OrthoDB" id="2344588at2759"/>
<name>A0A0V0QN31_PSEPJ</name>
<dbReference type="GO" id="GO:0000145">
    <property type="term" value="C:exocyst"/>
    <property type="evidence" value="ECO:0007669"/>
    <property type="project" value="InterPro"/>
</dbReference>
<evidence type="ECO:0000256" key="2">
    <source>
        <dbReference type="ARBA" id="ARBA00022553"/>
    </source>
</evidence>
<dbReference type="InterPro" id="IPR001849">
    <property type="entry name" value="PH_domain"/>
</dbReference>
<dbReference type="InterPro" id="IPR010326">
    <property type="entry name" value="EXOC3/Sec6"/>
</dbReference>
<dbReference type="InParanoid" id="A0A0V0QN31"/>
<dbReference type="SMART" id="SM00233">
    <property type="entry name" value="PH"/>
    <property type="match status" value="3"/>
</dbReference>
<dbReference type="GO" id="GO:0005769">
    <property type="term" value="C:early endosome"/>
    <property type="evidence" value="ECO:0007669"/>
    <property type="project" value="TreeGrafter"/>
</dbReference>
<protein>
    <recommendedName>
        <fullName evidence="5">PH domain-containing protein</fullName>
    </recommendedName>
</protein>
<dbReference type="PROSITE" id="PS50003">
    <property type="entry name" value="PH_DOMAIN"/>
    <property type="match status" value="3"/>
</dbReference>
<dbReference type="InterPro" id="IPR045188">
    <property type="entry name" value="Boi1/Boi2-like"/>
</dbReference>
<dbReference type="EMBL" id="LDAU01000128">
    <property type="protein sequence ID" value="KRX03678.1"/>
    <property type="molecule type" value="Genomic_DNA"/>
</dbReference>
<dbReference type="SUPFAM" id="SSF50729">
    <property type="entry name" value="PH domain-like"/>
    <property type="match status" value="3"/>
</dbReference>
<comment type="similarity">
    <text evidence="1">Belongs to the SEC6 family.</text>
</comment>
<evidence type="ECO:0000256" key="3">
    <source>
        <dbReference type="SAM" id="Coils"/>
    </source>
</evidence>
<evidence type="ECO:0000256" key="4">
    <source>
        <dbReference type="SAM" id="MobiDB-lite"/>
    </source>
</evidence>
<dbReference type="PANTHER" id="PTHR22902:SF27">
    <property type="entry name" value="PLECKSTRIN HOMOLOGY DOMAIN-CONTAINING FAMILY A MEMBER 3"/>
    <property type="match status" value="1"/>
</dbReference>
<evidence type="ECO:0000313" key="6">
    <source>
        <dbReference type="EMBL" id="KRX03678.1"/>
    </source>
</evidence>
<dbReference type="Gene3D" id="1.10.357.70">
    <property type="entry name" value="Exocyst complex component Sec6, C-terminal domain"/>
    <property type="match status" value="1"/>
</dbReference>
<evidence type="ECO:0000259" key="5">
    <source>
        <dbReference type="PROSITE" id="PS50003"/>
    </source>
</evidence>
<dbReference type="CDD" id="cd00821">
    <property type="entry name" value="PH"/>
    <property type="match status" value="1"/>
</dbReference>
<evidence type="ECO:0000313" key="7">
    <source>
        <dbReference type="Proteomes" id="UP000054937"/>
    </source>
</evidence>
<dbReference type="InterPro" id="IPR011993">
    <property type="entry name" value="PH-like_dom_sf"/>
</dbReference>
<dbReference type="OMA" id="ERIFIFY"/>
<feature type="domain" description="PH" evidence="5">
    <location>
        <begin position="18"/>
        <end position="114"/>
    </location>
</feature>
<gene>
    <name evidence="6" type="ORF">PPERSA_10362</name>
</gene>
<dbReference type="Pfam" id="PF00169">
    <property type="entry name" value="PH"/>
    <property type="match status" value="3"/>
</dbReference>
<dbReference type="GO" id="GO:0006887">
    <property type="term" value="P:exocytosis"/>
    <property type="evidence" value="ECO:0007669"/>
    <property type="project" value="InterPro"/>
</dbReference>
<dbReference type="Proteomes" id="UP000054937">
    <property type="component" value="Unassembled WGS sequence"/>
</dbReference>
<feature type="region of interest" description="Disordered" evidence="4">
    <location>
        <begin position="842"/>
        <end position="862"/>
    </location>
</feature>
<dbReference type="GO" id="GO:0055037">
    <property type="term" value="C:recycling endosome"/>
    <property type="evidence" value="ECO:0007669"/>
    <property type="project" value="TreeGrafter"/>
</dbReference>
<keyword evidence="7" id="KW-1185">Reference proteome</keyword>
<keyword evidence="2" id="KW-0597">Phosphoprotein</keyword>
<proteinExistence type="inferred from homology"/>
<accession>A0A0V0QN31</accession>
<feature type="coiled-coil region" evidence="3">
    <location>
        <begin position="1047"/>
        <end position="1084"/>
    </location>
</feature>
<dbReference type="Pfam" id="PF06046">
    <property type="entry name" value="Sec6"/>
    <property type="match status" value="1"/>
</dbReference>